<dbReference type="EMBL" id="JAYWIO010000006">
    <property type="protein sequence ID" value="KAK7255752.1"/>
    <property type="molecule type" value="Genomic_DNA"/>
</dbReference>
<evidence type="ECO:0000313" key="1">
    <source>
        <dbReference type="EMBL" id="KAK7255752.1"/>
    </source>
</evidence>
<comment type="caution">
    <text evidence="1">The sequence shown here is derived from an EMBL/GenBank/DDBJ whole genome shotgun (WGS) entry which is preliminary data.</text>
</comment>
<accession>A0AAN9EE16</accession>
<sequence length="109" mass="12287">MLEEGNNEGCSCGFCSILSLKVDIFLVHKLERNEYLCACAKLSFFLVISTYIICRLNHKGYVGIVTLGFGSSSIYSKRKSSEAYNSHKRTICENDSYSTCCNDYLRKPS</sequence>
<reference evidence="1 2" key="1">
    <citation type="submission" date="2024-01" db="EMBL/GenBank/DDBJ databases">
        <title>The genomes of 5 underutilized Papilionoideae crops provide insights into root nodulation and disease resistanc.</title>
        <authorList>
            <person name="Yuan L."/>
        </authorList>
    </citation>
    <scope>NUCLEOTIDE SEQUENCE [LARGE SCALE GENOMIC DNA]</scope>
    <source>
        <strain evidence="1">ZHUSHIDOU_FW_LH</strain>
        <tissue evidence="1">Leaf</tissue>
    </source>
</reference>
<proteinExistence type="predicted"/>
<dbReference type="AlphaFoldDB" id="A0AAN9EE16"/>
<dbReference type="Proteomes" id="UP001372338">
    <property type="component" value="Unassembled WGS sequence"/>
</dbReference>
<organism evidence="1 2">
    <name type="scientific">Crotalaria pallida</name>
    <name type="common">Smooth rattlebox</name>
    <name type="synonym">Crotalaria striata</name>
    <dbReference type="NCBI Taxonomy" id="3830"/>
    <lineage>
        <taxon>Eukaryota</taxon>
        <taxon>Viridiplantae</taxon>
        <taxon>Streptophyta</taxon>
        <taxon>Embryophyta</taxon>
        <taxon>Tracheophyta</taxon>
        <taxon>Spermatophyta</taxon>
        <taxon>Magnoliopsida</taxon>
        <taxon>eudicotyledons</taxon>
        <taxon>Gunneridae</taxon>
        <taxon>Pentapetalae</taxon>
        <taxon>rosids</taxon>
        <taxon>fabids</taxon>
        <taxon>Fabales</taxon>
        <taxon>Fabaceae</taxon>
        <taxon>Papilionoideae</taxon>
        <taxon>50 kb inversion clade</taxon>
        <taxon>genistoids sensu lato</taxon>
        <taxon>core genistoids</taxon>
        <taxon>Crotalarieae</taxon>
        <taxon>Crotalaria</taxon>
    </lineage>
</organism>
<evidence type="ECO:0000313" key="2">
    <source>
        <dbReference type="Proteomes" id="UP001372338"/>
    </source>
</evidence>
<keyword evidence="2" id="KW-1185">Reference proteome</keyword>
<gene>
    <name evidence="1" type="ORF">RIF29_29171</name>
</gene>
<name>A0AAN9EE16_CROPI</name>
<protein>
    <submittedName>
        <fullName evidence="1">Uncharacterized protein</fullName>
    </submittedName>
</protein>